<dbReference type="PROSITE" id="PS50043">
    <property type="entry name" value="HTH_LUXR_2"/>
    <property type="match status" value="1"/>
</dbReference>
<reference evidence="8" key="1">
    <citation type="submission" date="2016-10" db="EMBL/GenBank/DDBJ databases">
        <authorList>
            <person name="Varghese N."/>
            <person name="Submissions S."/>
        </authorList>
    </citation>
    <scope>NUCLEOTIDE SEQUENCE [LARGE SCALE GENOMIC DNA]</scope>
    <source>
        <strain evidence="8">UNC178MFTsu3.1</strain>
    </source>
</reference>
<dbReference type="GO" id="GO:0003677">
    <property type="term" value="F:DNA binding"/>
    <property type="evidence" value="ECO:0007669"/>
    <property type="project" value="UniProtKB-KW"/>
</dbReference>
<evidence type="ECO:0000259" key="5">
    <source>
        <dbReference type="PROSITE" id="PS50043"/>
    </source>
</evidence>
<organism evidence="7 8">
    <name type="scientific">Dyella marensis</name>
    <dbReference type="NCBI Taxonomy" id="500610"/>
    <lineage>
        <taxon>Bacteria</taxon>
        <taxon>Pseudomonadati</taxon>
        <taxon>Pseudomonadota</taxon>
        <taxon>Gammaproteobacteria</taxon>
        <taxon>Lysobacterales</taxon>
        <taxon>Rhodanobacteraceae</taxon>
        <taxon>Dyella</taxon>
    </lineage>
</organism>
<sequence>MDERRGNPGRNTSRAAQGSATDEDSVMIRVIVADDHPVVLVGVRTVLERQGDIKVVGEASNGRELIELLKRQPCDVIITDFSMPDEAPDGRTIIAQRHSDGLPLMTLLGTRYADIPVIVLTMLNNVGVLRAIRETGMKGLAYKKSFITDLPQAVRAVKRGDLYVSPGLRERFERRGRVPAVVGTEDLSPCEMEVLRLYGLGKLTVTQIAERLHRSVKTVSTQKRNGMKKLGIQHDSGIGEFMEKLGFR</sequence>
<evidence type="ECO:0000256" key="2">
    <source>
        <dbReference type="ARBA" id="ARBA00023125"/>
    </source>
</evidence>
<dbReference type="PROSITE" id="PS50110">
    <property type="entry name" value="RESPONSE_REGULATORY"/>
    <property type="match status" value="1"/>
</dbReference>
<dbReference type="AlphaFoldDB" id="A0A1I2J750"/>
<dbReference type="Pfam" id="PF00196">
    <property type="entry name" value="GerE"/>
    <property type="match status" value="1"/>
</dbReference>
<feature type="compositionally biased region" description="Polar residues" evidence="4">
    <location>
        <begin position="9"/>
        <end position="20"/>
    </location>
</feature>
<feature type="domain" description="Response regulatory" evidence="6">
    <location>
        <begin position="29"/>
        <end position="158"/>
    </location>
</feature>
<feature type="modified residue" description="4-aspartylphosphate" evidence="3">
    <location>
        <position position="80"/>
    </location>
</feature>
<dbReference type="SMART" id="SM00421">
    <property type="entry name" value="HTH_LUXR"/>
    <property type="match status" value="1"/>
</dbReference>
<dbReference type="SMART" id="SM00448">
    <property type="entry name" value="REC"/>
    <property type="match status" value="1"/>
</dbReference>
<dbReference type="InterPro" id="IPR001789">
    <property type="entry name" value="Sig_transdc_resp-reg_receiver"/>
</dbReference>
<evidence type="ECO:0000256" key="1">
    <source>
        <dbReference type="ARBA" id="ARBA00022553"/>
    </source>
</evidence>
<name>A0A1I2J750_9GAMM</name>
<accession>A0A1I2J750</accession>
<evidence type="ECO:0000259" key="6">
    <source>
        <dbReference type="PROSITE" id="PS50110"/>
    </source>
</evidence>
<dbReference type="SUPFAM" id="SSF46894">
    <property type="entry name" value="C-terminal effector domain of the bipartite response regulators"/>
    <property type="match status" value="1"/>
</dbReference>
<dbReference type="InterPro" id="IPR016032">
    <property type="entry name" value="Sig_transdc_resp-reg_C-effctor"/>
</dbReference>
<dbReference type="CDD" id="cd17535">
    <property type="entry name" value="REC_NarL-like"/>
    <property type="match status" value="1"/>
</dbReference>
<gene>
    <name evidence="7" type="ORF">SAMN02799615_03848</name>
</gene>
<evidence type="ECO:0000256" key="3">
    <source>
        <dbReference type="PROSITE-ProRule" id="PRU00169"/>
    </source>
</evidence>
<evidence type="ECO:0000313" key="7">
    <source>
        <dbReference type="EMBL" id="SFF49683.1"/>
    </source>
</evidence>
<dbReference type="InterPro" id="IPR000792">
    <property type="entry name" value="Tscrpt_reg_LuxR_C"/>
</dbReference>
<feature type="region of interest" description="Disordered" evidence="4">
    <location>
        <begin position="1"/>
        <end position="21"/>
    </location>
</feature>
<keyword evidence="1 3" id="KW-0597">Phosphoprotein</keyword>
<dbReference type="InterPro" id="IPR058245">
    <property type="entry name" value="NreC/VraR/RcsB-like_REC"/>
</dbReference>
<evidence type="ECO:0000313" key="8">
    <source>
        <dbReference type="Proteomes" id="UP000199477"/>
    </source>
</evidence>
<dbReference type="PANTHER" id="PTHR43214">
    <property type="entry name" value="TWO-COMPONENT RESPONSE REGULATOR"/>
    <property type="match status" value="1"/>
</dbReference>
<proteinExistence type="predicted"/>
<dbReference type="InterPro" id="IPR039420">
    <property type="entry name" value="WalR-like"/>
</dbReference>
<dbReference type="InterPro" id="IPR011006">
    <property type="entry name" value="CheY-like_superfamily"/>
</dbReference>
<dbReference type="Pfam" id="PF00072">
    <property type="entry name" value="Response_reg"/>
    <property type="match status" value="1"/>
</dbReference>
<keyword evidence="8" id="KW-1185">Reference proteome</keyword>
<dbReference type="PANTHER" id="PTHR43214:SF17">
    <property type="entry name" value="TRANSCRIPTIONAL REGULATORY PROTEIN RCSB"/>
    <property type="match status" value="1"/>
</dbReference>
<keyword evidence="2" id="KW-0238">DNA-binding</keyword>
<dbReference type="SUPFAM" id="SSF52172">
    <property type="entry name" value="CheY-like"/>
    <property type="match status" value="1"/>
</dbReference>
<dbReference type="STRING" id="500610.SAMN02799615_03848"/>
<dbReference type="CDD" id="cd06170">
    <property type="entry name" value="LuxR_C_like"/>
    <property type="match status" value="1"/>
</dbReference>
<dbReference type="EMBL" id="FONH01000021">
    <property type="protein sequence ID" value="SFF49683.1"/>
    <property type="molecule type" value="Genomic_DNA"/>
</dbReference>
<feature type="domain" description="HTH luxR-type" evidence="5">
    <location>
        <begin position="180"/>
        <end position="246"/>
    </location>
</feature>
<dbReference type="Proteomes" id="UP000199477">
    <property type="component" value="Unassembled WGS sequence"/>
</dbReference>
<dbReference type="GO" id="GO:0006355">
    <property type="term" value="P:regulation of DNA-templated transcription"/>
    <property type="evidence" value="ECO:0007669"/>
    <property type="project" value="InterPro"/>
</dbReference>
<dbReference type="Gene3D" id="3.40.50.2300">
    <property type="match status" value="1"/>
</dbReference>
<protein>
    <submittedName>
        <fullName evidence="7">Two-component system, NarL family, captular synthesis response regulator RcsB</fullName>
    </submittedName>
</protein>
<evidence type="ECO:0000256" key="4">
    <source>
        <dbReference type="SAM" id="MobiDB-lite"/>
    </source>
</evidence>
<dbReference type="GO" id="GO:0000160">
    <property type="term" value="P:phosphorelay signal transduction system"/>
    <property type="evidence" value="ECO:0007669"/>
    <property type="project" value="InterPro"/>
</dbReference>